<dbReference type="Gene3D" id="1.10.443.10">
    <property type="entry name" value="Intergrase catalytic core"/>
    <property type="match status" value="1"/>
</dbReference>
<keyword evidence="2" id="KW-0229">DNA integration</keyword>
<dbReference type="InterPro" id="IPR013762">
    <property type="entry name" value="Integrase-like_cat_sf"/>
</dbReference>
<gene>
    <name evidence="8" type="ORF">JAO75_23530</name>
</gene>
<dbReference type="CDD" id="cd01184">
    <property type="entry name" value="INT_C_like_1"/>
    <property type="match status" value="1"/>
</dbReference>
<keyword evidence="3 5" id="KW-0238">DNA-binding</keyword>
<dbReference type="InterPro" id="IPR011010">
    <property type="entry name" value="DNA_brk_join_enz"/>
</dbReference>
<protein>
    <submittedName>
        <fullName evidence="8">Site-specific integrase</fullName>
    </submittedName>
</protein>
<proteinExistence type="inferred from homology"/>
<dbReference type="RefSeq" id="WP_199051644.1">
    <property type="nucleotide sequence ID" value="NZ_JAELXT010000048.1"/>
</dbReference>
<evidence type="ECO:0000259" key="6">
    <source>
        <dbReference type="PROSITE" id="PS51898"/>
    </source>
</evidence>
<evidence type="ECO:0000256" key="5">
    <source>
        <dbReference type="PROSITE-ProRule" id="PRU01248"/>
    </source>
</evidence>
<evidence type="ECO:0000256" key="1">
    <source>
        <dbReference type="ARBA" id="ARBA00008857"/>
    </source>
</evidence>
<evidence type="ECO:0000256" key="4">
    <source>
        <dbReference type="ARBA" id="ARBA00023172"/>
    </source>
</evidence>
<keyword evidence="4" id="KW-0233">DNA recombination</keyword>
<dbReference type="InterPro" id="IPR050808">
    <property type="entry name" value="Phage_Integrase"/>
</dbReference>
<evidence type="ECO:0000259" key="7">
    <source>
        <dbReference type="PROSITE" id="PS51900"/>
    </source>
</evidence>
<evidence type="ECO:0000313" key="9">
    <source>
        <dbReference type="Proteomes" id="UP000620670"/>
    </source>
</evidence>
<comment type="caution">
    <text evidence="8">The sequence shown here is derived from an EMBL/GenBank/DDBJ whole genome shotgun (WGS) entry which is preliminary data.</text>
</comment>
<dbReference type="InterPro" id="IPR002104">
    <property type="entry name" value="Integrase_catalytic"/>
</dbReference>
<evidence type="ECO:0000313" key="8">
    <source>
        <dbReference type="EMBL" id="MBJ6128372.1"/>
    </source>
</evidence>
<name>A0ABS0Y7T7_9HYPH</name>
<sequence length="510" mass="57822">MVLLMSRPFKHPKTGIFWLRKRVPKDLVPILGKAEVSRSLETRDPAEAKTRHLQILSELEAQWANLRAGPQTLALEDIRELSSFAHDRWLAVYRDTPEEQKSWRTDIADQMWRQPDPNQLLSADYLSRLDMDEVQVRNQEDWCRRTADEILQARGLMVDERSRTRLEKAVAAAIQRASLTLESYAEGRVDDESPLASAAAIPLRKKDVRKPIPFEELVTGWAAENKPAPKTLYEWRRIFKQLIAFLSHDDAGRLTPDDLVGWKAQMIASGLHGKTIRDAKIAPVRAVLRWAVDNRRLPSNPAERITVDVKAAAGTQKRSFSDQEAAVVLKAARSETNPVRRWVPWVCAYSGARLSEVCQLRREDIVLVDDIWCMRLVPEAGSLKTVNAERTVPLHQALIDEGFLSFVESVRAGPLFSGLRPDKFGRRGGTGTKQLGRWVRALGITDPRLQPNHSWRHRMRTLGRRHGLAPDIVDAIVGHARRSVADRYGEFEVTALSRELAKIPILSDCK</sequence>
<dbReference type="PROSITE" id="PS51898">
    <property type="entry name" value="TYR_RECOMBINASE"/>
    <property type="match status" value="1"/>
</dbReference>
<comment type="similarity">
    <text evidence="1">Belongs to the 'phage' integrase family.</text>
</comment>
<evidence type="ECO:0000256" key="2">
    <source>
        <dbReference type="ARBA" id="ARBA00022908"/>
    </source>
</evidence>
<feature type="domain" description="Tyr recombinase" evidence="6">
    <location>
        <begin position="315"/>
        <end position="502"/>
    </location>
</feature>
<dbReference type="PROSITE" id="PS51900">
    <property type="entry name" value="CB"/>
    <property type="match status" value="1"/>
</dbReference>
<dbReference type="EMBL" id="JAELXT010000048">
    <property type="protein sequence ID" value="MBJ6128372.1"/>
    <property type="molecule type" value="Genomic_DNA"/>
</dbReference>
<dbReference type="PANTHER" id="PTHR30629">
    <property type="entry name" value="PROPHAGE INTEGRASE"/>
    <property type="match status" value="1"/>
</dbReference>
<dbReference type="SUPFAM" id="SSF56349">
    <property type="entry name" value="DNA breaking-rejoining enzymes"/>
    <property type="match status" value="1"/>
</dbReference>
<organism evidence="8 9">
    <name type="scientific">Microvirga splendida</name>
    <dbReference type="NCBI Taxonomy" id="2795727"/>
    <lineage>
        <taxon>Bacteria</taxon>
        <taxon>Pseudomonadati</taxon>
        <taxon>Pseudomonadota</taxon>
        <taxon>Alphaproteobacteria</taxon>
        <taxon>Hyphomicrobiales</taxon>
        <taxon>Methylobacteriaceae</taxon>
        <taxon>Microvirga</taxon>
    </lineage>
</organism>
<dbReference type="Pfam" id="PF20172">
    <property type="entry name" value="DUF6538"/>
    <property type="match status" value="1"/>
</dbReference>
<keyword evidence="9" id="KW-1185">Reference proteome</keyword>
<dbReference type="InterPro" id="IPR046668">
    <property type="entry name" value="DUF6538"/>
</dbReference>
<dbReference type="PANTHER" id="PTHR30629:SF2">
    <property type="entry name" value="PROPHAGE INTEGRASE INTS-RELATED"/>
    <property type="match status" value="1"/>
</dbReference>
<evidence type="ECO:0000256" key="3">
    <source>
        <dbReference type="ARBA" id="ARBA00023125"/>
    </source>
</evidence>
<dbReference type="InterPro" id="IPR010998">
    <property type="entry name" value="Integrase_recombinase_N"/>
</dbReference>
<accession>A0ABS0Y7T7</accession>
<dbReference type="Gene3D" id="1.10.150.130">
    <property type="match status" value="1"/>
</dbReference>
<reference evidence="9" key="1">
    <citation type="submission" date="2020-12" db="EMBL/GenBank/DDBJ databases">
        <title>Hymenobacter sp.</title>
        <authorList>
            <person name="Kim M.K."/>
        </authorList>
    </citation>
    <scope>NUCLEOTIDE SEQUENCE [LARGE SCALE GENOMIC DNA]</scope>
    <source>
        <strain evidence="9">BT325</strain>
    </source>
</reference>
<dbReference type="Proteomes" id="UP000620670">
    <property type="component" value="Unassembled WGS sequence"/>
</dbReference>
<feature type="domain" description="Core-binding (CB)" evidence="7">
    <location>
        <begin position="212"/>
        <end position="292"/>
    </location>
</feature>
<dbReference type="InterPro" id="IPR044068">
    <property type="entry name" value="CB"/>
</dbReference>